<gene>
    <name evidence="4" type="ORF">CAE01nite_18270</name>
</gene>
<evidence type="ECO:0000256" key="2">
    <source>
        <dbReference type="ARBA" id="ARBA00023186"/>
    </source>
</evidence>
<name>A0A512DC87_9CELL</name>
<reference evidence="4 5" key="1">
    <citation type="submission" date="2019-07" db="EMBL/GenBank/DDBJ databases">
        <title>Whole genome shotgun sequence of Cellulomonas aerilata NBRC 106308.</title>
        <authorList>
            <person name="Hosoyama A."/>
            <person name="Uohara A."/>
            <person name="Ohji S."/>
            <person name="Ichikawa N."/>
        </authorList>
    </citation>
    <scope>NUCLEOTIDE SEQUENCE [LARGE SCALE GENOMIC DNA]</scope>
    <source>
        <strain evidence="4 5">NBRC 106308</strain>
    </source>
</reference>
<dbReference type="InterPro" id="IPR038277">
    <property type="entry name" value="UreF_sf"/>
</dbReference>
<dbReference type="AlphaFoldDB" id="A0A512DC87"/>
<evidence type="ECO:0000256" key="3">
    <source>
        <dbReference type="SAM" id="MobiDB-lite"/>
    </source>
</evidence>
<dbReference type="Proteomes" id="UP000321181">
    <property type="component" value="Unassembled WGS sequence"/>
</dbReference>
<dbReference type="Pfam" id="PF01730">
    <property type="entry name" value="UreF"/>
    <property type="match status" value="1"/>
</dbReference>
<keyword evidence="1" id="KW-0996">Nickel insertion</keyword>
<feature type="compositionally biased region" description="Gly residues" evidence="3">
    <location>
        <begin position="172"/>
        <end position="184"/>
    </location>
</feature>
<dbReference type="GO" id="GO:0016151">
    <property type="term" value="F:nickel cation binding"/>
    <property type="evidence" value="ECO:0007669"/>
    <property type="project" value="InterPro"/>
</dbReference>
<evidence type="ECO:0000313" key="4">
    <source>
        <dbReference type="EMBL" id="GEO34102.1"/>
    </source>
</evidence>
<proteinExistence type="predicted"/>
<dbReference type="PANTHER" id="PTHR33620">
    <property type="entry name" value="UREASE ACCESSORY PROTEIN F"/>
    <property type="match status" value="1"/>
</dbReference>
<keyword evidence="5" id="KW-1185">Reference proteome</keyword>
<keyword evidence="2" id="KW-0143">Chaperone</keyword>
<dbReference type="Gene3D" id="1.10.4190.10">
    <property type="entry name" value="Urease accessory protein UreF"/>
    <property type="match status" value="1"/>
</dbReference>
<protein>
    <submittedName>
        <fullName evidence="4">Urease accessory protein UreF</fullName>
    </submittedName>
</protein>
<feature type="region of interest" description="Disordered" evidence="3">
    <location>
        <begin position="159"/>
        <end position="190"/>
    </location>
</feature>
<comment type="caution">
    <text evidence="4">The sequence shown here is derived from an EMBL/GenBank/DDBJ whole genome shotgun (WGS) entry which is preliminary data.</text>
</comment>
<sequence>MAGLLPPGPAPGRVAPDVRPAVSQDVLLALLADARLPTGAHTQSAGLEPALRAGLHPDDVPAYLAARLRTVVRVESATAVVARHAVLRGLGASGVDTPAATAALRVVEGEWAARTPSAALRRSSEQLGRGYLRLARRLWAGHPALAALEAVPRGPVGHAAGGAGRTAPAGPAGAGRAGPPGSSGRGRRGPARPLVLGVTAACAGLDPIGVARLVALDDVQTVASAFLKLAPVDPLVTTGWVLAAAPAVDALARDVAHLTVAADLPAAGAPLTEEWAEAHVHATERLFSA</sequence>
<evidence type="ECO:0000313" key="5">
    <source>
        <dbReference type="Proteomes" id="UP000321181"/>
    </source>
</evidence>
<organism evidence="4 5">
    <name type="scientific">Cellulomonas aerilata</name>
    <dbReference type="NCBI Taxonomy" id="515326"/>
    <lineage>
        <taxon>Bacteria</taxon>
        <taxon>Bacillati</taxon>
        <taxon>Actinomycetota</taxon>
        <taxon>Actinomycetes</taxon>
        <taxon>Micrococcales</taxon>
        <taxon>Cellulomonadaceae</taxon>
        <taxon>Cellulomonas</taxon>
    </lineage>
</organism>
<dbReference type="InterPro" id="IPR002639">
    <property type="entry name" value="UreF"/>
</dbReference>
<accession>A0A512DC87</accession>
<dbReference type="PANTHER" id="PTHR33620:SF1">
    <property type="entry name" value="UREASE ACCESSORY PROTEIN F"/>
    <property type="match status" value="1"/>
</dbReference>
<dbReference type="EMBL" id="BJYY01000013">
    <property type="protein sequence ID" value="GEO34102.1"/>
    <property type="molecule type" value="Genomic_DNA"/>
</dbReference>
<evidence type="ECO:0000256" key="1">
    <source>
        <dbReference type="ARBA" id="ARBA00022988"/>
    </source>
</evidence>